<organism evidence="3 4">
    <name type="scientific">Pullulanibacillus pueri</name>
    <dbReference type="NCBI Taxonomy" id="1437324"/>
    <lineage>
        <taxon>Bacteria</taxon>
        <taxon>Bacillati</taxon>
        <taxon>Bacillota</taxon>
        <taxon>Bacilli</taxon>
        <taxon>Bacillales</taxon>
        <taxon>Sporolactobacillaceae</taxon>
        <taxon>Pullulanibacillus</taxon>
    </lineage>
</organism>
<dbReference type="InterPro" id="IPR036388">
    <property type="entry name" value="WH-like_DNA-bd_sf"/>
</dbReference>
<dbReference type="InterPro" id="IPR036390">
    <property type="entry name" value="WH_DNA-bd_sf"/>
</dbReference>
<gene>
    <name evidence="3" type="ORF">GCM10007096_03760</name>
</gene>
<dbReference type="Proteomes" id="UP000656813">
    <property type="component" value="Unassembled WGS sequence"/>
</dbReference>
<proteinExistence type="inferred from homology"/>
<name>A0A8J2ZSZ3_9BACL</name>
<dbReference type="GO" id="GO:0006270">
    <property type="term" value="P:DNA replication initiation"/>
    <property type="evidence" value="ECO:0007669"/>
    <property type="project" value="InterPro"/>
</dbReference>
<feature type="domain" description="Initiator Rep protein WH1" evidence="2">
    <location>
        <begin position="3"/>
        <end position="110"/>
    </location>
</feature>
<evidence type="ECO:0000259" key="2">
    <source>
        <dbReference type="Pfam" id="PF01051"/>
    </source>
</evidence>
<dbReference type="GO" id="GO:0003887">
    <property type="term" value="F:DNA-directed DNA polymerase activity"/>
    <property type="evidence" value="ECO:0007669"/>
    <property type="project" value="InterPro"/>
</dbReference>
<dbReference type="Pfam" id="PF01051">
    <property type="entry name" value="Rep3_N"/>
    <property type="match status" value="1"/>
</dbReference>
<reference evidence="3" key="1">
    <citation type="journal article" date="2014" name="Int. J. Syst. Evol. Microbiol.">
        <title>Complete genome sequence of Corynebacterium casei LMG S-19264T (=DSM 44701T), isolated from a smear-ripened cheese.</title>
        <authorList>
            <consortium name="US DOE Joint Genome Institute (JGI-PGF)"/>
            <person name="Walter F."/>
            <person name="Albersmeier A."/>
            <person name="Kalinowski J."/>
            <person name="Ruckert C."/>
        </authorList>
    </citation>
    <scope>NUCLEOTIDE SEQUENCE</scope>
    <source>
        <strain evidence="3">CGMCC 1.12777</strain>
    </source>
</reference>
<dbReference type="SUPFAM" id="SSF46785">
    <property type="entry name" value="Winged helix' DNA-binding domain"/>
    <property type="match status" value="1"/>
</dbReference>
<evidence type="ECO:0000256" key="1">
    <source>
        <dbReference type="ARBA" id="ARBA00038283"/>
    </source>
</evidence>
<evidence type="ECO:0000313" key="3">
    <source>
        <dbReference type="EMBL" id="GGH74999.1"/>
    </source>
</evidence>
<keyword evidence="4" id="KW-1185">Reference proteome</keyword>
<sequence>MENNPVIKIYNKLTLFDQKIINGIIKQVNRDDEDTKAYLINLIDFGLDHLNPSDITERLKKLVKVSVKVSIDGELAYVPLLTHMKYEDHDKKVILTFNSLLKPYYLELRDVLDYLDHPYSL</sequence>
<dbReference type="EMBL" id="BMFV01000002">
    <property type="protein sequence ID" value="GGH74999.1"/>
    <property type="molecule type" value="Genomic_DNA"/>
</dbReference>
<dbReference type="AlphaFoldDB" id="A0A8J2ZSZ3"/>
<comment type="caution">
    <text evidence="3">The sequence shown here is derived from an EMBL/GenBank/DDBJ whole genome shotgun (WGS) entry which is preliminary data.</text>
</comment>
<accession>A0A8J2ZSZ3</accession>
<dbReference type="InterPro" id="IPR000525">
    <property type="entry name" value="Initiator_Rep_WH1"/>
</dbReference>
<dbReference type="Gene3D" id="1.10.10.10">
    <property type="entry name" value="Winged helix-like DNA-binding domain superfamily/Winged helix DNA-binding domain"/>
    <property type="match status" value="1"/>
</dbReference>
<dbReference type="RefSeq" id="WP_188495530.1">
    <property type="nucleotide sequence ID" value="NZ_BMFV01000002.1"/>
</dbReference>
<comment type="similarity">
    <text evidence="1">Belongs to the initiator RepB protein family.</text>
</comment>
<evidence type="ECO:0000313" key="4">
    <source>
        <dbReference type="Proteomes" id="UP000656813"/>
    </source>
</evidence>
<reference evidence="3" key="2">
    <citation type="submission" date="2020-09" db="EMBL/GenBank/DDBJ databases">
        <authorList>
            <person name="Sun Q."/>
            <person name="Zhou Y."/>
        </authorList>
    </citation>
    <scope>NUCLEOTIDE SEQUENCE</scope>
    <source>
        <strain evidence="3">CGMCC 1.12777</strain>
    </source>
</reference>
<protein>
    <recommendedName>
        <fullName evidence="2">Initiator Rep protein WH1 domain-containing protein</fullName>
    </recommendedName>
</protein>